<geneLocation type="plasmid" evidence="1 2">
    <name>pBb1S5b</name>
</geneLocation>
<proteinExistence type="predicted"/>
<accession>A0A8T5VK04</accession>
<dbReference type="Proteomes" id="UP000551709">
    <property type="component" value="Plasmid pBb1S5b"/>
</dbReference>
<evidence type="ECO:0000313" key="2">
    <source>
        <dbReference type="Proteomes" id="UP000551709"/>
    </source>
</evidence>
<keyword evidence="1" id="KW-0614">Plasmid</keyword>
<dbReference type="AlphaFoldDB" id="A0A8T5VK04"/>
<sequence length="143" mass="16404">MFKKLAEFRLVQSRRTVPGPREAIIHPNDNLPGFRRPAATGKRRPRSPALACHWFDRKGRLECHWLVEMDAVPIDDFDEHEHCMTGGVSRSRMRKFFKSQTSGGVRSLFYAKLWGCHHPSECGATPLATIETTKAARMRGTWR</sequence>
<reference evidence="1" key="1">
    <citation type="journal article" date="2017" name="Syst. Appl. Microbiol.">
        <title>Soybeans inoculated with root zone soils of Canadian native legumes harbour diverse and novel Bradyrhizobium spp. that possess agricultural potential.</title>
        <authorList>
            <person name="Bromfield E.S.P."/>
            <person name="Cloutier S."/>
            <person name="Tambong J.T."/>
            <person name="Tran Thi T.V."/>
        </authorList>
    </citation>
    <scope>NUCLEOTIDE SEQUENCE</scope>
    <source>
        <strain evidence="1">1S5</strain>
    </source>
</reference>
<dbReference type="RefSeq" id="WP_166107188.1">
    <property type="nucleotide sequence ID" value="NZ_CP096257.1"/>
</dbReference>
<protein>
    <submittedName>
        <fullName evidence="1">Uncharacterized protein</fullName>
    </submittedName>
</protein>
<name>A0A8T5VK04_9BRAD</name>
<gene>
    <name evidence="1" type="ORF">HAP41_0000049575</name>
</gene>
<evidence type="ECO:0000313" key="1">
    <source>
        <dbReference type="EMBL" id="UPT92357.1"/>
    </source>
</evidence>
<reference evidence="1" key="2">
    <citation type="submission" date="2022-04" db="EMBL/GenBank/DDBJ databases">
        <authorList>
            <person name="Bromfield E.S.P."/>
            <person name="Cloutier S."/>
        </authorList>
    </citation>
    <scope>NUCLEOTIDE SEQUENCE</scope>
    <source>
        <strain evidence="1">1S5</strain>
        <plasmid evidence="1">pBb1S5b</plasmid>
    </source>
</reference>
<organism evidence="1 2">
    <name type="scientific">Bradyrhizobium barranii subsp. apii</name>
    <dbReference type="NCBI Taxonomy" id="2819348"/>
    <lineage>
        <taxon>Bacteria</taxon>
        <taxon>Pseudomonadati</taxon>
        <taxon>Pseudomonadota</taxon>
        <taxon>Alphaproteobacteria</taxon>
        <taxon>Hyphomicrobiales</taxon>
        <taxon>Nitrobacteraceae</taxon>
        <taxon>Bradyrhizobium</taxon>
        <taxon>Bradyrhizobium barranii</taxon>
    </lineage>
</organism>
<dbReference type="EMBL" id="CP096257">
    <property type="protein sequence ID" value="UPT92357.1"/>
    <property type="molecule type" value="Genomic_DNA"/>
</dbReference>